<protein>
    <recommendedName>
        <fullName evidence="4">BZIP domain-containing protein</fullName>
    </recommendedName>
</protein>
<evidence type="ECO:0008006" key="4">
    <source>
        <dbReference type="Google" id="ProtNLM"/>
    </source>
</evidence>
<organism evidence="2 3">
    <name type="scientific">Neonectria ditissima</name>
    <dbReference type="NCBI Taxonomy" id="78410"/>
    <lineage>
        <taxon>Eukaryota</taxon>
        <taxon>Fungi</taxon>
        <taxon>Dikarya</taxon>
        <taxon>Ascomycota</taxon>
        <taxon>Pezizomycotina</taxon>
        <taxon>Sordariomycetes</taxon>
        <taxon>Hypocreomycetidae</taxon>
        <taxon>Hypocreales</taxon>
        <taxon>Nectriaceae</taxon>
        <taxon>Neonectria</taxon>
    </lineage>
</organism>
<keyword evidence="3" id="KW-1185">Reference proteome</keyword>
<dbReference type="STRING" id="78410.A0A0P7AKL1"/>
<evidence type="ECO:0000313" key="3">
    <source>
        <dbReference type="Proteomes" id="UP000050424"/>
    </source>
</evidence>
<evidence type="ECO:0000313" key="2">
    <source>
        <dbReference type="EMBL" id="KPM34373.1"/>
    </source>
</evidence>
<accession>A0A0P7AKL1</accession>
<comment type="caution">
    <text evidence="2">The sequence shown here is derived from an EMBL/GenBank/DDBJ whole genome shotgun (WGS) entry which is preliminary data.</text>
</comment>
<dbReference type="OrthoDB" id="4737775at2759"/>
<feature type="region of interest" description="Disordered" evidence="1">
    <location>
        <begin position="1"/>
        <end position="22"/>
    </location>
</feature>
<feature type="compositionally biased region" description="Basic and acidic residues" evidence="1">
    <location>
        <begin position="1"/>
        <end position="10"/>
    </location>
</feature>
<dbReference type="Proteomes" id="UP000050424">
    <property type="component" value="Unassembled WGS sequence"/>
</dbReference>
<sequence>MSTAERELQRRRERGRQSQASFRKRQAQAAQHLTANNRQLKDAIGKIINAARTKKYPELVETIFDAAEGAGIDFERPRQFDTNNSHSKFAASGPQILPEHVEIGGSTAVDHTNSGPAFPVVPALPLVAPQQLSWGIWLDPLHYMRASLPPEDIIPYLGQGSKTFAGRLFWSVMEHSQIKCEREHSDRFTLIQRGLRHSKATQDLGSPFIQATVEARLEYKRIGSISPQYALAGEADLGVVLRDQIEKDYRSRGKDPSLWLSSLAIERRLRVMVGNVTFGLLEMAARGEGSPPLRDLMDRVKCALYETCDCFGDGPRWNVNVVDGLFLDWIAEASSL</sequence>
<evidence type="ECO:0000256" key="1">
    <source>
        <dbReference type="SAM" id="MobiDB-lite"/>
    </source>
</evidence>
<dbReference type="EMBL" id="LKCW01000348">
    <property type="protein sequence ID" value="KPM34373.1"/>
    <property type="molecule type" value="Genomic_DNA"/>
</dbReference>
<dbReference type="AlphaFoldDB" id="A0A0P7AKL1"/>
<proteinExistence type="predicted"/>
<reference evidence="2 3" key="1">
    <citation type="submission" date="2015-09" db="EMBL/GenBank/DDBJ databases">
        <title>Draft genome of a European isolate of the apple canker pathogen Neonectria ditissima.</title>
        <authorList>
            <person name="Gomez-Cortecero A."/>
            <person name="Harrison R.J."/>
            <person name="Armitage A.D."/>
        </authorList>
    </citation>
    <scope>NUCLEOTIDE SEQUENCE [LARGE SCALE GENOMIC DNA]</scope>
    <source>
        <strain evidence="2 3">R09/05</strain>
    </source>
</reference>
<gene>
    <name evidence="2" type="ORF">AK830_g12203</name>
</gene>
<name>A0A0P7AKL1_9HYPO</name>